<keyword evidence="1" id="KW-1133">Transmembrane helix</keyword>
<dbReference type="EMBL" id="CAGKOT010000004">
    <property type="protein sequence ID" value="CAB5336824.1"/>
    <property type="molecule type" value="Genomic_DNA"/>
</dbReference>
<evidence type="ECO:0000256" key="1">
    <source>
        <dbReference type="SAM" id="Phobius"/>
    </source>
</evidence>
<reference evidence="2" key="1">
    <citation type="submission" date="2020-05" db="EMBL/GenBank/DDBJ databases">
        <authorList>
            <person name="Rincon C."/>
            <person name="Sanders R I."/>
            <person name="Robbins C."/>
            <person name="Chaturvedi A."/>
        </authorList>
    </citation>
    <scope>NUCLEOTIDE SEQUENCE</scope>
    <source>
        <strain evidence="2">CHB12</strain>
    </source>
</reference>
<organism evidence="2 3">
    <name type="scientific">Rhizophagus irregularis</name>
    <dbReference type="NCBI Taxonomy" id="588596"/>
    <lineage>
        <taxon>Eukaryota</taxon>
        <taxon>Fungi</taxon>
        <taxon>Fungi incertae sedis</taxon>
        <taxon>Mucoromycota</taxon>
        <taxon>Glomeromycotina</taxon>
        <taxon>Glomeromycetes</taxon>
        <taxon>Glomerales</taxon>
        <taxon>Glomeraceae</taxon>
        <taxon>Rhizophagus</taxon>
    </lineage>
</organism>
<comment type="caution">
    <text evidence="2">The sequence shown here is derived from an EMBL/GenBank/DDBJ whole genome shotgun (WGS) entry which is preliminary data.</text>
</comment>
<dbReference type="AlphaFoldDB" id="A0A916DZD8"/>
<gene>
    <name evidence="2" type="ORF">CHRIB12_LOCUS3355</name>
</gene>
<proteinExistence type="predicted"/>
<feature type="transmembrane region" description="Helical" evidence="1">
    <location>
        <begin position="63"/>
        <end position="80"/>
    </location>
</feature>
<dbReference type="OrthoDB" id="2321935at2759"/>
<evidence type="ECO:0000313" key="3">
    <source>
        <dbReference type="Proteomes" id="UP000684084"/>
    </source>
</evidence>
<sequence>MVFMDKVPYEVLDHAITNAIQARDEVITRNKENQHQHLVLHFRSKKNDRQIITIYAQYCRKPLHFISGFYIIRSFLLLILKHSRYKMVTILLWISMIG</sequence>
<keyword evidence="1" id="KW-0472">Membrane</keyword>
<dbReference type="Proteomes" id="UP000684084">
    <property type="component" value="Unassembled WGS sequence"/>
</dbReference>
<protein>
    <submittedName>
        <fullName evidence="2">Uncharacterized protein</fullName>
    </submittedName>
</protein>
<keyword evidence="1" id="KW-0812">Transmembrane</keyword>
<accession>A0A916DZD8</accession>
<name>A0A916DZD8_9GLOM</name>
<evidence type="ECO:0000313" key="2">
    <source>
        <dbReference type="EMBL" id="CAB5336824.1"/>
    </source>
</evidence>